<dbReference type="Proteomes" id="UP000740883">
    <property type="component" value="Unassembled WGS sequence"/>
</dbReference>
<gene>
    <name evidence="1" type="ORF">NGRA_0554</name>
</gene>
<accession>A0A9P6H157</accession>
<evidence type="ECO:0000313" key="2">
    <source>
        <dbReference type="Proteomes" id="UP000740883"/>
    </source>
</evidence>
<organism evidence="1 2">
    <name type="scientific">Nosema granulosis</name>
    <dbReference type="NCBI Taxonomy" id="83296"/>
    <lineage>
        <taxon>Eukaryota</taxon>
        <taxon>Fungi</taxon>
        <taxon>Fungi incertae sedis</taxon>
        <taxon>Microsporidia</taxon>
        <taxon>Nosematidae</taxon>
        <taxon>Nosema</taxon>
    </lineage>
</organism>
<comment type="caution">
    <text evidence="1">The sequence shown here is derived from an EMBL/GenBank/DDBJ whole genome shotgun (WGS) entry which is preliminary data.</text>
</comment>
<proteinExistence type="predicted"/>
<sequence length="487" mass="57682">MNAFILIATTLSEGLCGNYGVTEEAYYILPELNENFRSIAKYQLISIYTEDDCVEFYNKEDTENNIVLFVEAFPGFFIIRAFVKTQDGKRDVSSYKYNYRPQIDPEDHNYKSAIEDISERILVLAGKARRNLNVFYAFYTFFENDFLYDLMVWHNIKYKKEFKTHLGDDISVEFYPYDQNKLYTKRNLLSNKSFTLSLNLNINGTDHIFFVRRLRFFSLSKDFKKMLTYYLDYSLELFKTKYSVQNLGKNIFTVLLVLEKYKAYDRKTLESCLSYDDSKILRSALDCIFQNITYDQLTMILQKATYQELVDLFNNFSNIKNVCYDLQGGVDGTICDNTLLKNNLNQYSFEKITRTMLFVLKQIFNTENNVEFILNIFMIISKDYKSFVRIFQNDLAIDEDVKTCREYLFKSSVEFWECWLFVFANWTNAVPIEMDLEIPSFSCILQEIAGLSLNINKRTKFQIPSYIKNLYDYEDLFGDYFLTSEIN</sequence>
<name>A0A9P6H157_9MICR</name>
<evidence type="ECO:0000313" key="1">
    <source>
        <dbReference type="EMBL" id="KAF9764446.1"/>
    </source>
</evidence>
<reference evidence="1 2" key="1">
    <citation type="journal article" date="2020" name="Genome Biol. Evol.">
        <title>Comparative genomics of strictly vertically transmitted, feminizing microsporidia endosymbionts of amphipod crustaceans.</title>
        <authorList>
            <person name="Cormier A."/>
            <person name="Chebbi M.A."/>
            <person name="Giraud I."/>
            <person name="Wattier R."/>
            <person name="Teixeira M."/>
            <person name="Gilbert C."/>
            <person name="Rigaud T."/>
            <person name="Cordaux R."/>
        </authorList>
    </citation>
    <scope>NUCLEOTIDE SEQUENCE [LARGE SCALE GENOMIC DNA]</scope>
    <source>
        <strain evidence="1 2">Ou3-Ou53</strain>
    </source>
</reference>
<protein>
    <submittedName>
        <fullName evidence="1">Uncharacterized protein</fullName>
    </submittedName>
</protein>
<dbReference type="AlphaFoldDB" id="A0A9P6H157"/>
<dbReference type="EMBL" id="SBJO01000022">
    <property type="protein sequence ID" value="KAF9764446.1"/>
    <property type="molecule type" value="Genomic_DNA"/>
</dbReference>
<keyword evidence="2" id="KW-1185">Reference proteome</keyword>